<dbReference type="SUPFAM" id="SSF53850">
    <property type="entry name" value="Periplasmic binding protein-like II"/>
    <property type="match status" value="1"/>
</dbReference>
<evidence type="ECO:0000256" key="2">
    <source>
        <dbReference type="SAM" id="Phobius"/>
    </source>
</evidence>
<feature type="transmembrane region" description="Helical" evidence="2">
    <location>
        <begin position="12"/>
        <end position="34"/>
    </location>
</feature>
<dbReference type="NCBIfam" id="TIGR00350">
    <property type="entry name" value="lytR_cpsA_psr"/>
    <property type="match status" value="1"/>
</dbReference>
<feature type="transmembrane region" description="Helical" evidence="2">
    <location>
        <begin position="46"/>
        <end position="69"/>
    </location>
</feature>
<evidence type="ECO:0000256" key="1">
    <source>
        <dbReference type="ARBA" id="ARBA00006068"/>
    </source>
</evidence>
<keyword evidence="2" id="KW-0472">Membrane</keyword>
<feature type="domain" description="Cell envelope-related transcriptional attenuator" evidence="3">
    <location>
        <begin position="255"/>
        <end position="410"/>
    </location>
</feature>
<proteinExistence type="inferred from homology"/>
<feature type="transmembrane region" description="Helical" evidence="2">
    <location>
        <begin position="76"/>
        <end position="97"/>
    </location>
</feature>
<gene>
    <name evidence="4" type="ORF">H5982_07735</name>
</gene>
<dbReference type="Proteomes" id="UP000775500">
    <property type="component" value="Unassembled WGS sequence"/>
</dbReference>
<dbReference type="InterPro" id="IPR004474">
    <property type="entry name" value="LytR_CpsA_psr"/>
</dbReference>
<reference evidence="4 5" key="1">
    <citation type="journal article" date="2021" name="Sci. Rep.">
        <title>The distribution of antibiotic resistance genes in chicken gut microbiota commensals.</title>
        <authorList>
            <person name="Juricova H."/>
            <person name="Matiasovicova J."/>
            <person name="Kubasova T."/>
            <person name="Cejkova D."/>
            <person name="Rychlik I."/>
        </authorList>
    </citation>
    <scope>NUCLEOTIDE SEQUENCE [LARGE SCALE GENOMIC DNA]</scope>
    <source>
        <strain evidence="4 5">An423</strain>
    </source>
</reference>
<dbReference type="EMBL" id="JACJLU010000010">
    <property type="protein sequence ID" value="MBM6831989.1"/>
    <property type="molecule type" value="Genomic_DNA"/>
</dbReference>
<dbReference type="Gene3D" id="3.40.630.190">
    <property type="entry name" value="LCP protein"/>
    <property type="match status" value="1"/>
</dbReference>
<dbReference type="PANTHER" id="PTHR33392">
    <property type="entry name" value="POLYISOPRENYL-TEICHOIC ACID--PEPTIDOGLYCAN TEICHOIC ACID TRANSFERASE TAGU"/>
    <property type="match status" value="1"/>
</dbReference>
<accession>A0ABS2FRH5</accession>
<keyword evidence="5" id="KW-1185">Reference proteome</keyword>
<sequence>MKKVSRKKPVNKGYRIFSIILTILLVLISFFTVFEIYSLNVLTPMLTVMVIVIFILIDAILALLLIFSAKRIVSKILFSILTIIVTVVFALGGFYMYQANSLLDDVTTVEGDIKNTVSLIVLDSSRYDELEDIDGEKVGVLKSIDAYGTEQTLDDIDTQGVNINTEEFDSIQAEVKALYNGDVEAIVLNETYRDSVTDLEDYSDFNSKTRVLYETVYYTDRVENEAKSVENITSHAFNILISGSDSRGGLAEVARSDVNMIVTVNPETGVILLTSIPRDYYVTTECDPAYGCQVGALDKLTHTGIHGVETTQATIENLLDIEINYTFRVNFTSVVGLVDALGGIDVNVAPGYAVDSFWTNPSYGVTEGVNHLNGEAALAYSRERYAYSEGDRQRVKNQQEVLMAIVKKAISPSMLVNYTSFMQALSGSFETNMSQNEISELIQNQLQNNPSWTFEQYSLDGTGSTEMCAELGNAAYVMIPDENTVQTAKEKIDTVLSGE</sequence>
<dbReference type="Pfam" id="PF03816">
    <property type="entry name" value="LytR_cpsA_psr"/>
    <property type="match status" value="1"/>
</dbReference>
<organism evidence="4 5">
    <name type="scientific">Faecalicoccus acidiformans</name>
    <dbReference type="NCBI Taxonomy" id="915173"/>
    <lineage>
        <taxon>Bacteria</taxon>
        <taxon>Bacillati</taxon>
        <taxon>Bacillota</taxon>
        <taxon>Erysipelotrichia</taxon>
        <taxon>Erysipelotrichales</taxon>
        <taxon>Erysipelotrichaceae</taxon>
        <taxon>Faecalicoccus</taxon>
    </lineage>
</organism>
<dbReference type="Gene3D" id="3.40.190.10">
    <property type="entry name" value="Periplasmic binding protein-like II"/>
    <property type="match status" value="1"/>
</dbReference>
<keyword evidence="2" id="KW-0812">Transmembrane</keyword>
<dbReference type="InterPro" id="IPR050922">
    <property type="entry name" value="LytR/CpsA/Psr_CW_biosynth"/>
</dbReference>
<evidence type="ECO:0000313" key="5">
    <source>
        <dbReference type="Proteomes" id="UP000775500"/>
    </source>
</evidence>
<comment type="caution">
    <text evidence="4">The sequence shown here is derived from an EMBL/GenBank/DDBJ whole genome shotgun (WGS) entry which is preliminary data.</text>
</comment>
<evidence type="ECO:0000313" key="4">
    <source>
        <dbReference type="EMBL" id="MBM6831989.1"/>
    </source>
</evidence>
<dbReference type="RefSeq" id="WP_204686284.1">
    <property type="nucleotide sequence ID" value="NZ_JACJLU010000010.1"/>
</dbReference>
<name>A0ABS2FRH5_9FIRM</name>
<comment type="similarity">
    <text evidence="1">Belongs to the LytR/CpsA/Psr (LCP) family.</text>
</comment>
<dbReference type="PANTHER" id="PTHR33392:SF6">
    <property type="entry name" value="POLYISOPRENYL-TEICHOIC ACID--PEPTIDOGLYCAN TEICHOIC ACID TRANSFERASE TAGU"/>
    <property type="match status" value="1"/>
</dbReference>
<keyword evidence="2" id="KW-1133">Transmembrane helix</keyword>
<evidence type="ECO:0000259" key="3">
    <source>
        <dbReference type="Pfam" id="PF03816"/>
    </source>
</evidence>
<protein>
    <submittedName>
        <fullName evidence="4">LCP family protein</fullName>
    </submittedName>
</protein>